<dbReference type="InterPro" id="IPR027410">
    <property type="entry name" value="TCP-1-like_intermed_sf"/>
</dbReference>
<dbReference type="EMBL" id="CP111022">
    <property type="protein sequence ID" value="WAR19417.1"/>
    <property type="molecule type" value="Genomic_DNA"/>
</dbReference>
<dbReference type="Proteomes" id="UP001164746">
    <property type="component" value="Chromosome 11"/>
</dbReference>
<keyword evidence="2" id="KW-1185">Reference proteome</keyword>
<dbReference type="PANTHER" id="PTHR46787">
    <property type="entry name" value="SYNDROMES PUTATIVE CHAPERONIN-RELATED"/>
    <property type="match status" value="1"/>
</dbReference>
<dbReference type="InterPro" id="IPR002423">
    <property type="entry name" value="Cpn60/GroEL/TCP-1"/>
</dbReference>
<evidence type="ECO:0000313" key="1">
    <source>
        <dbReference type="EMBL" id="WAR19417.1"/>
    </source>
</evidence>
<proteinExistence type="predicted"/>
<name>A0ABY7FB69_MYAAR</name>
<dbReference type="InterPro" id="IPR028790">
    <property type="entry name" value="MKKS"/>
</dbReference>
<gene>
    <name evidence="1" type="ORF">MAR_001255</name>
</gene>
<sequence length="467" mass="52120">MAHIKRETHQQSNIQRSDITKFVPALRTLQKIVLSCRSPSGQIKVIQNSCGGGLTLTSLCERLLKSLSVKKPVIQLLVTSTQGHLELFADGGLFVLSFASTLVLNSVDSGINSRLLAEIFESFLTLTTEICNSSDCSFIIDARVSDLNFMTSFIKSVLKPKLFCQLDDHLLSFISKLLLEVFLYSVSEKTDWSLQEYIYVLKIEGNDIEDSKSFPGVLIEAPELSRFKKCKLNTTKHVSSHGQCIKCVVVTASMSGDFDELGELKYDVENAVDKDEECLKQLTQFCEVLIVNKVGLLLCQKVVHPRLKLQLRGSGVVVVDRIGSGPIKYLTKLVGANAIQSIEMVIPMTSYGSLANLDHVIIQRRSYLHLTHPHTPVTSLILCHQEEQQLLELKLFVLDMEELYIPAHSANSHLFIRHGTDFPWPHRHSGMAHHVGPNKDDGYNNDCADSYVVLNKDDGYNDDCAVS</sequence>
<evidence type="ECO:0000313" key="2">
    <source>
        <dbReference type="Proteomes" id="UP001164746"/>
    </source>
</evidence>
<dbReference type="Gene3D" id="3.50.7.10">
    <property type="entry name" value="GroEL"/>
    <property type="match status" value="1"/>
</dbReference>
<dbReference type="Gene3D" id="3.30.260.10">
    <property type="entry name" value="TCP-1-like chaperonin intermediate domain"/>
    <property type="match status" value="1"/>
</dbReference>
<dbReference type="SUPFAM" id="SSF52029">
    <property type="entry name" value="GroEL apical domain-like"/>
    <property type="match status" value="1"/>
</dbReference>
<dbReference type="Pfam" id="PF00118">
    <property type="entry name" value="Cpn60_TCP1"/>
    <property type="match status" value="1"/>
</dbReference>
<organism evidence="1 2">
    <name type="scientific">Mya arenaria</name>
    <name type="common">Soft-shell clam</name>
    <dbReference type="NCBI Taxonomy" id="6604"/>
    <lineage>
        <taxon>Eukaryota</taxon>
        <taxon>Metazoa</taxon>
        <taxon>Spiralia</taxon>
        <taxon>Lophotrochozoa</taxon>
        <taxon>Mollusca</taxon>
        <taxon>Bivalvia</taxon>
        <taxon>Autobranchia</taxon>
        <taxon>Heteroconchia</taxon>
        <taxon>Euheterodonta</taxon>
        <taxon>Imparidentia</taxon>
        <taxon>Neoheterodontei</taxon>
        <taxon>Myida</taxon>
        <taxon>Myoidea</taxon>
        <taxon>Myidae</taxon>
        <taxon>Mya</taxon>
    </lineage>
</organism>
<dbReference type="Gene3D" id="1.10.560.10">
    <property type="entry name" value="GroEL-like equatorial domain"/>
    <property type="match status" value="1"/>
</dbReference>
<dbReference type="InterPro" id="IPR027413">
    <property type="entry name" value="GROEL-like_equatorial_sf"/>
</dbReference>
<reference evidence="1" key="1">
    <citation type="submission" date="2022-11" db="EMBL/GenBank/DDBJ databases">
        <title>Centuries of genome instability and evolution in soft-shell clam transmissible cancer (bioRxiv).</title>
        <authorList>
            <person name="Hart S.F.M."/>
            <person name="Yonemitsu M.A."/>
            <person name="Giersch R.M."/>
            <person name="Beal B.F."/>
            <person name="Arriagada G."/>
            <person name="Davis B.W."/>
            <person name="Ostrander E.A."/>
            <person name="Goff S.P."/>
            <person name="Metzger M.J."/>
        </authorList>
    </citation>
    <scope>NUCLEOTIDE SEQUENCE</scope>
    <source>
        <strain evidence="1">MELC-2E11</strain>
        <tissue evidence="1">Siphon/mantle</tissue>
    </source>
</reference>
<dbReference type="InterPro" id="IPR027409">
    <property type="entry name" value="GroEL-like_apical_dom_sf"/>
</dbReference>
<dbReference type="PANTHER" id="PTHR46787:SF1">
    <property type="entry name" value="MOLECULAR CHAPERONE MKKS"/>
    <property type="match status" value="1"/>
</dbReference>
<protein>
    <submittedName>
        <fullName evidence="1">MKKS-like protein</fullName>
    </submittedName>
</protein>
<dbReference type="SUPFAM" id="SSF48592">
    <property type="entry name" value="GroEL equatorial domain-like"/>
    <property type="match status" value="1"/>
</dbReference>
<accession>A0ABY7FB69</accession>